<dbReference type="OrthoDB" id="421075at2759"/>
<protein>
    <submittedName>
        <fullName evidence="3">Uncharacterized protein</fullName>
    </submittedName>
</protein>
<dbReference type="AlphaFoldDB" id="A0A150GJ17"/>
<proteinExistence type="predicted"/>
<dbReference type="GO" id="GO:0055087">
    <property type="term" value="C:Ski complex"/>
    <property type="evidence" value="ECO:0007669"/>
    <property type="project" value="InterPro"/>
</dbReference>
<dbReference type="EMBL" id="LSYV01000020">
    <property type="protein sequence ID" value="KXZ49813.1"/>
    <property type="molecule type" value="Genomic_DNA"/>
</dbReference>
<gene>
    <name evidence="3" type="ORF">GPECTOR_19g264</name>
</gene>
<dbReference type="PANTHER" id="PTHR15704">
    <property type="entry name" value="SUPERKILLER 3 PROTEIN-RELATED"/>
    <property type="match status" value="1"/>
</dbReference>
<dbReference type="STRING" id="33097.A0A150GJ17"/>
<dbReference type="SUPFAM" id="SSF48452">
    <property type="entry name" value="TPR-like"/>
    <property type="match status" value="2"/>
</dbReference>
<dbReference type="SMART" id="SM00028">
    <property type="entry name" value="TPR"/>
    <property type="match status" value="4"/>
</dbReference>
<organism evidence="3 4">
    <name type="scientific">Gonium pectorale</name>
    <name type="common">Green alga</name>
    <dbReference type="NCBI Taxonomy" id="33097"/>
    <lineage>
        <taxon>Eukaryota</taxon>
        <taxon>Viridiplantae</taxon>
        <taxon>Chlorophyta</taxon>
        <taxon>core chlorophytes</taxon>
        <taxon>Chlorophyceae</taxon>
        <taxon>CS clade</taxon>
        <taxon>Chlamydomonadales</taxon>
        <taxon>Volvocaceae</taxon>
        <taxon>Gonium</taxon>
    </lineage>
</organism>
<dbReference type="InterPro" id="IPR019734">
    <property type="entry name" value="TPR_rpt"/>
</dbReference>
<evidence type="ECO:0000313" key="3">
    <source>
        <dbReference type="EMBL" id="KXZ49813.1"/>
    </source>
</evidence>
<dbReference type="GO" id="GO:0006401">
    <property type="term" value="P:RNA catabolic process"/>
    <property type="evidence" value="ECO:0007669"/>
    <property type="project" value="InterPro"/>
</dbReference>
<name>A0A150GJ17_GONPE</name>
<keyword evidence="4" id="KW-1185">Reference proteome</keyword>
<evidence type="ECO:0000256" key="2">
    <source>
        <dbReference type="ARBA" id="ARBA00022803"/>
    </source>
</evidence>
<evidence type="ECO:0000256" key="1">
    <source>
        <dbReference type="ARBA" id="ARBA00022737"/>
    </source>
</evidence>
<keyword evidence="2" id="KW-0802">TPR repeat</keyword>
<reference evidence="4" key="1">
    <citation type="journal article" date="2016" name="Nat. Commun.">
        <title>The Gonium pectorale genome demonstrates co-option of cell cycle regulation during the evolution of multicellularity.</title>
        <authorList>
            <person name="Hanschen E.R."/>
            <person name="Marriage T.N."/>
            <person name="Ferris P.J."/>
            <person name="Hamaji T."/>
            <person name="Toyoda A."/>
            <person name="Fujiyama A."/>
            <person name="Neme R."/>
            <person name="Noguchi H."/>
            <person name="Minakuchi Y."/>
            <person name="Suzuki M."/>
            <person name="Kawai-Toyooka H."/>
            <person name="Smith D.R."/>
            <person name="Sparks H."/>
            <person name="Anderson J."/>
            <person name="Bakaric R."/>
            <person name="Luria V."/>
            <person name="Karger A."/>
            <person name="Kirschner M.W."/>
            <person name="Durand P.M."/>
            <person name="Michod R.E."/>
            <person name="Nozaki H."/>
            <person name="Olson B.J."/>
        </authorList>
    </citation>
    <scope>NUCLEOTIDE SEQUENCE [LARGE SCALE GENOMIC DNA]</scope>
    <source>
        <strain evidence="4">NIES-2863</strain>
    </source>
</reference>
<sequence>MLRPSYGRSLELAPGRLFSRLQAAALHYQMGEMPAALSYYRTALAAAPGHAAALLGCGEVLLAQAALAARLGAAGGAAAELAEADTLAREATRRYGNLQAGWKLLGDVRMQHAAVPTLQSVAATRGSVVASLPPATAAGSASGTGAAEVRGALDAARARLAALRSGRRAYAAAVHLDPRVAGLWGDLGLSYHLQLELAGQHPELERDAEAPPALLRRRALSLVRGGLRLEPVSDWLWATAGTIAAAAATAAPGGVGGVTDAAAAALAGAGEYCLSRSLQLNPRRAAVWAALGRLYASHGEGGLASRCFDSARSHEPTSIAVWEAMGDASLRRGWLAGGGGGGTDPRVSASLREAADAYEHAQLLGGDVESRLGFVLGSMLLRGGAAAAEGSVLAAASKAAAMQPLLPAAHAARGLALEARGDYGSAAQALQTALALMSGGQEPPATAAGDDAAPASAPRPLRAIASGGQARHYRTAAVAARAAAARCQVELAALPAEPPAAAAAAQRPAVVPGLPPAMALAMAAAVRSLAVLSECRLQLRGREGSAAAAAATGGADVGTDWELSAREAAEEALRLAQAHAADPSPAHRQCARIQALKGDMAAADAAYEQACKAAKAAAASATACAPGGGAVPTSYELLPLLEWAAVRMAAGEAPAAIQTLDRAWPAASPAVVAAVPRSRPALALTDVSSVQRALLLLQLGDVEGARSAAADAAAAVSGAAAAAVATGGSDALSAGLRAAAHTVQAAAALLQASAAAVDAGGDATGAAAARKRSLLEARWAARAALSALSPAPVACPAEHVQPAHRAAAGGRRGALAVAPAGPAGAGAALAAMLLGLVEAALGKEELAREAEQAVSGGGGRGPYGT</sequence>
<dbReference type="Gene3D" id="1.25.40.10">
    <property type="entry name" value="Tetratricopeptide repeat domain"/>
    <property type="match status" value="2"/>
</dbReference>
<accession>A0A150GJ17</accession>
<dbReference type="InterPro" id="IPR039226">
    <property type="entry name" value="Ski3/TTC37"/>
</dbReference>
<comment type="caution">
    <text evidence="3">The sequence shown here is derived from an EMBL/GenBank/DDBJ whole genome shotgun (WGS) entry which is preliminary data.</text>
</comment>
<dbReference type="InterPro" id="IPR011990">
    <property type="entry name" value="TPR-like_helical_dom_sf"/>
</dbReference>
<keyword evidence="1" id="KW-0677">Repeat</keyword>
<dbReference type="PANTHER" id="PTHR15704:SF7">
    <property type="entry name" value="SUPERKILLER COMPLEX PROTEIN 3"/>
    <property type="match status" value="1"/>
</dbReference>
<evidence type="ECO:0000313" key="4">
    <source>
        <dbReference type="Proteomes" id="UP000075714"/>
    </source>
</evidence>
<dbReference type="Proteomes" id="UP000075714">
    <property type="component" value="Unassembled WGS sequence"/>
</dbReference>